<evidence type="ECO:0000256" key="2">
    <source>
        <dbReference type="ARBA" id="ARBA00023125"/>
    </source>
</evidence>
<accession>A0ABQ5W1Z5</accession>
<evidence type="ECO:0000313" key="6">
    <source>
        <dbReference type="Proteomes" id="UP001156691"/>
    </source>
</evidence>
<reference evidence="6" key="1">
    <citation type="journal article" date="2019" name="Int. J. Syst. Evol. Microbiol.">
        <title>The Global Catalogue of Microorganisms (GCM) 10K type strain sequencing project: providing services to taxonomists for standard genome sequencing and annotation.</title>
        <authorList>
            <consortium name="The Broad Institute Genomics Platform"/>
            <consortium name="The Broad Institute Genome Sequencing Center for Infectious Disease"/>
            <person name="Wu L."/>
            <person name="Ma J."/>
        </authorList>
    </citation>
    <scope>NUCLEOTIDE SEQUENCE [LARGE SCALE GENOMIC DNA]</scope>
    <source>
        <strain evidence="6">NBRC 112416</strain>
    </source>
</reference>
<dbReference type="EMBL" id="BSNS01000007">
    <property type="protein sequence ID" value="GLQ54028.1"/>
    <property type="molecule type" value="Genomic_DNA"/>
</dbReference>
<dbReference type="PANTHER" id="PTHR33204:SF37">
    <property type="entry name" value="HTH-TYPE TRANSCRIPTIONAL REGULATOR YODB"/>
    <property type="match status" value="1"/>
</dbReference>
<proteinExistence type="predicted"/>
<keyword evidence="1" id="KW-0805">Transcription regulation</keyword>
<dbReference type="RefSeq" id="WP_284339472.1">
    <property type="nucleotide sequence ID" value="NZ_BSNS01000007.1"/>
</dbReference>
<evidence type="ECO:0000313" key="5">
    <source>
        <dbReference type="EMBL" id="GLQ54028.1"/>
    </source>
</evidence>
<feature type="domain" description="HTH hxlR-type" evidence="4">
    <location>
        <begin position="21"/>
        <end position="119"/>
    </location>
</feature>
<name>A0ABQ5W1Z5_9HYPH</name>
<comment type="caution">
    <text evidence="5">The sequence shown here is derived from an EMBL/GenBank/DDBJ whole genome shotgun (WGS) entry which is preliminary data.</text>
</comment>
<dbReference type="InterPro" id="IPR036388">
    <property type="entry name" value="WH-like_DNA-bd_sf"/>
</dbReference>
<dbReference type="PANTHER" id="PTHR33204">
    <property type="entry name" value="TRANSCRIPTIONAL REGULATOR, MARR FAMILY"/>
    <property type="match status" value="1"/>
</dbReference>
<evidence type="ECO:0000256" key="3">
    <source>
        <dbReference type="ARBA" id="ARBA00023163"/>
    </source>
</evidence>
<dbReference type="Proteomes" id="UP001156691">
    <property type="component" value="Unassembled WGS sequence"/>
</dbReference>
<protein>
    <recommendedName>
        <fullName evidence="4">HTH hxlR-type domain-containing protein</fullName>
    </recommendedName>
</protein>
<dbReference type="SUPFAM" id="SSF46785">
    <property type="entry name" value="Winged helix' DNA-binding domain"/>
    <property type="match status" value="1"/>
</dbReference>
<sequence>MLHWAQNYAFEEPVARPATDCPVEDWLAFLGHRWNACILWHLSAGAKRYSELARCLPGVTPKVLTERLEALEDRGLVTRSPQSTFPRSVIYALSPEGRRVVEIIGLLEPLAKSSHTPRRVATGG</sequence>
<dbReference type="Gene3D" id="1.10.10.10">
    <property type="entry name" value="Winged helix-like DNA-binding domain superfamily/Winged helix DNA-binding domain"/>
    <property type="match status" value="1"/>
</dbReference>
<dbReference type="Pfam" id="PF01638">
    <property type="entry name" value="HxlR"/>
    <property type="match status" value="1"/>
</dbReference>
<evidence type="ECO:0000259" key="4">
    <source>
        <dbReference type="PROSITE" id="PS51118"/>
    </source>
</evidence>
<dbReference type="InterPro" id="IPR011991">
    <property type="entry name" value="ArsR-like_HTH"/>
</dbReference>
<dbReference type="PROSITE" id="PS51118">
    <property type="entry name" value="HTH_HXLR"/>
    <property type="match status" value="1"/>
</dbReference>
<dbReference type="InterPro" id="IPR002577">
    <property type="entry name" value="HTH_HxlR"/>
</dbReference>
<dbReference type="CDD" id="cd00090">
    <property type="entry name" value="HTH_ARSR"/>
    <property type="match status" value="1"/>
</dbReference>
<keyword evidence="2" id="KW-0238">DNA-binding</keyword>
<evidence type="ECO:0000256" key="1">
    <source>
        <dbReference type="ARBA" id="ARBA00023015"/>
    </source>
</evidence>
<keyword evidence="3" id="KW-0804">Transcription</keyword>
<keyword evidence="6" id="KW-1185">Reference proteome</keyword>
<gene>
    <name evidence="5" type="ORF">GCM10010862_12870</name>
</gene>
<dbReference type="InterPro" id="IPR036390">
    <property type="entry name" value="WH_DNA-bd_sf"/>
</dbReference>
<organism evidence="5 6">
    <name type="scientific">Devosia nitrariae</name>
    <dbReference type="NCBI Taxonomy" id="2071872"/>
    <lineage>
        <taxon>Bacteria</taxon>
        <taxon>Pseudomonadati</taxon>
        <taxon>Pseudomonadota</taxon>
        <taxon>Alphaproteobacteria</taxon>
        <taxon>Hyphomicrobiales</taxon>
        <taxon>Devosiaceae</taxon>
        <taxon>Devosia</taxon>
    </lineage>
</organism>